<protein>
    <submittedName>
        <fullName evidence="1">Uncharacterized protein</fullName>
    </submittedName>
</protein>
<dbReference type="KEGG" id="nps:KRR39_21065"/>
<sequence length="64" mass="6941">MFALLTLDVARDAVADQFTYGEPLATVVRAEEHAPRAPRTRSLLSGVLHRVADLLAPADYSPAH</sequence>
<gene>
    <name evidence="1" type="ORF">KRR39_21065</name>
</gene>
<reference evidence="1" key="1">
    <citation type="submission" date="2021-06" db="EMBL/GenBank/DDBJ databases">
        <title>Complete genome sequence of Nocardioides sp. G188.</title>
        <authorList>
            <person name="Im W.-T."/>
        </authorList>
    </citation>
    <scope>NUCLEOTIDE SEQUENCE</scope>
    <source>
        <strain evidence="1">G188</strain>
    </source>
</reference>
<evidence type="ECO:0000313" key="1">
    <source>
        <dbReference type="EMBL" id="QWZ07846.1"/>
    </source>
</evidence>
<organism evidence="1 2">
    <name type="scientific">Nocardioides panacis</name>
    <dbReference type="NCBI Taxonomy" id="2849501"/>
    <lineage>
        <taxon>Bacteria</taxon>
        <taxon>Bacillati</taxon>
        <taxon>Actinomycetota</taxon>
        <taxon>Actinomycetes</taxon>
        <taxon>Propionibacteriales</taxon>
        <taxon>Nocardioidaceae</taxon>
        <taxon>Nocardioides</taxon>
    </lineage>
</organism>
<dbReference type="RefSeq" id="WP_216939356.1">
    <property type="nucleotide sequence ID" value="NZ_CP077062.1"/>
</dbReference>
<keyword evidence="2" id="KW-1185">Reference proteome</keyword>
<proteinExistence type="predicted"/>
<dbReference type="Proteomes" id="UP000683575">
    <property type="component" value="Chromosome"/>
</dbReference>
<dbReference type="AlphaFoldDB" id="A0A975SXV3"/>
<accession>A0A975SXV3</accession>
<evidence type="ECO:0000313" key="2">
    <source>
        <dbReference type="Proteomes" id="UP000683575"/>
    </source>
</evidence>
<dbReference type="EMBL" id="CP077062">
    <property type="protein sequence ID" value="QWZ07846.1"/>
    <property type="molecule type" value="Genomic_DNA"/>
</dbReference>
<name>A0A975SXV3_9ACTN</name>